<dbReference type="EMBL" id="JAEQNE010000004">
    <property type="protein sequence ID" value="MBL0393135.1"/>
    <property type="molecule type" value="Genomic_DNA"/>
</dbReference>
<comment type="caution">
    <text evidence="2">The sequence shown here is derived from an EMBL/GenBank/DDBJ whole genome shotgun (WGS) entry which is preliminary data.</text>
</comment>
<evidence type="ECO:0000313" key="3">
    <source>
        <dbReference type="Proteomes" id="UP000599109"/>
    </source>
</evidence>
<dbReference type="InterPro" id="IPR027417">
    <property type="entry name" value="P-loop_NTPase"/>
</dbReference>
<protein>
    <submittedName>
        <fullName evidence="2">AAA family ATPase</fullName>
    </submittedName>
</protein>
<dbReference type="PANTHER" id="PTHR32182">
    <property type="entry name" value="DNA REPLICATION AND REPAIR PROTEIN RECF"/>
    <property type="match status" value="1"/>
</dbReference>
<name>A0A937CTZ5_9BURK</name>
<dbReference type="PANTHER" id="PTHR32182:SF25">
    <property type="entry name" value="SLR1056 PROTEIN"/>
    <property type="match status" value="1"/>
</dbReference>
<dbReference type="GO" id="GO:0006302">
    <property type="term" value="P:double-strand break repair"/>
    <property type="evidence" value="ECO:0007669"/>
    <property type="project" value="TreeGrafter"/>
</dbReference>
<dbReference type="Pfam" id="PF13175">
    <property type="entry name" value="AAA_15"/>
    <property type="match status" value="1"/>
</dbReference>
<dbReference type="SUPFAM" id="SSF52540">
    <property type="entry name" value="P-loop containing nucleoside triphosphate hydrolases"/>
    <property type="match status" value="1"/>
</dbReference>
<dbReference type="Gene3D" id="3.40.50.300">
    <property type="entry name" value="P-loop containing nucleotide triphosphate hydrolases"/>
    <property type="match status" value="1"/>
</dbReference>
<proteinExistence type="predicted"/>
<sequence length="173" mass="18779">MLRTLAIANYRSLRHLLVPLGQLTLITGPNGSGKSSVYRALRLLADTAHGGVVRSLAREGGLPSVLWAGPERIFAAMCRGEQEVQGTRRNEPVHLRLGFAGEGPTDFGYAIDVGLPVPVPRSLFGQDPEIKVEAVWSGPVLRPSTALDAKAAKNILEKVFFRGFGCCFPRFLR</sequence>
<reference evidence="2 3" key="1">
    <citation type="journal article" date="2017" name="Int. J. Syst. Evol. Microbiol.">
        <title>Ramlibacter monticola sp. nov., isolated from forest soil.</title>
        <authorList>
            <person name="Chaudhary D.K."/>
            <person name="Kim J."/>
        </authorList>
    </citation>
    <scope>NUCLEOTIDE SEQUENCE [LARGE SCALE GENOMIC DNA]</scope>
    <source>
        <strain evidence="2 3">KACC 19175</strain>
    </source>
</reference>
<evidence type="ECO:0000259" key="1">
    <source>
        <dbReference type="Pfam" id="PF13175"/>
    </source>
</evidence>
<dbReference type="FunFam" id="3.40.50.300:FF:002708">
    <property type="entry name" value="FeS assembly ATPase SufC"/>
    <property type="match status" value="1"/>
</dbReference>
<dbReference type="GO" id="GO:0000731">
    <property type="term" value="P:DNA synthesis involved in DNA repair"/>
    <property type="evidence" value="ECO:0007669"/>
    <property type="project" value="TreeGrafter"/>
</dbReference>
<accession>A0A937CTZ5</accession>
<dbReference type="AlphaFoldDB" id="A0A937CTZ5"/>
<feature type="domain" description="Endonuclease GajA/Old nuclease/RecF-like AAA" evidence="1">
    <location>
        <begin position="1"/>
        <end position="48"/>
    </location>
</feature>
<dbReference type="InterPro" id="IPR041685">
    <property type="entry name" value="AAA_GajA/Old/RecF-like"/>
</dbReference>
<evidence type="ECO:0000313" key="2">
    <source>
        <dbReference type="EMBL" id="MBL0393135.1"/>
    </source>
</evidence>
<dbReference type="Proteomes" id="UP000599109">
    <property type="component" value="Unassembled WGS sequence"/>
</dbReference>
<keyword evidence="3" id="KW-1185">Reference proteome</keyword>
<gene>
    <name evidence="2" type="ORF">JJ685_18490</name>
</gene>
<organism evidence="2 3">
    <name type="scientific">Ramlibacter monticola</name>
    <dbReference type="NCBI Taxonomy" id="1926872"/>
    <lineage>
        <taxon>Bacteria</taxon>
        <taxon>Pseudomonadati</taxon>
        <taxon>Pseudomonadota</taxon>
        <taxon>Betaproteobacteria</taxon>
        <taxon>Burkholderiales</taxon>
        <taxon>Comamonadaceae</taxon>
        <taxon>Ramlibacter</taxon>
    </lineage>
</organism>